<evidence type="ECO:0000313" key="9">
    <source>
        <dbReference type="EMBL" id="KAI1891216.1"/>
    </source>
</evidence>
<dbReference type="GO" id="GO:0032366">
    <property type="term" value="P:intracellular sterol transport"/>
    <property type="evidence" value="ECO:0007669"/>
    <property type="project" value="TreeGrafter"/>
</dbReference>
<proteinExistence type="predicted"/>
<evidence type="ECO:0000313" key="10">
    <source>
        <dbReference type="Proteomes" id="UP000829720"/>
    </source>
</evidence>
<feature type="domain" description="VASt" evidence="8">
    <location>
        <begin position="349"/>
        <end position="520"/>
    </location>
</feature>
<dbReference type="Pfam" id="PF16016">
    <property type="entry name" value="VASt"/>
    <property type="match status" value="1"/>
</dbReference>
<dbReference type="PANTHER" id="PTHR23319:SF1">
    <property type="entry name" value="PROTEIN ASTER-C"/>
    <property type="match status" value="1"/>
</dbReference>
<protein>
    <recommendedName>
        <fullName evidence="8">VASt domain-containing protein</fullName>
    </recommendedName>
</protein>
<keyword evidence="5" id="KW-0175">Coiled coil</keyword>
<dbReference type="CDD" id="cd13220">
    <property type="entry name" value="PH-GRAM_GRAMDC"/>
    <property type="match status" value="1"/>
</dbReference>
<feature type="compositionally biased region" description="Polar residues" evidence="6">
    <location>
        <begin position="277"/>
        <end position="286"/>
    </location>
</feature>
<dbReference type="Proteomes" id="UP000829720">
    <property type="component" value="Unassembled WGS sequence"/>
</dbReference>
<evidence type="ECO:0000256" key="5">
    <source>
        <dbReference type="SAM" id="Coils"/>
    </source>
</evidence>
<feature type="coiled-coil region" evidence="5">
    <location>
        <begin position="648"/>
        <end position="675"/>
    </location>
</feature>
<dbReference type="GO" id="GO:0005789">
    <property type="term" value="C:endoplasmic reticulum membrane"/>
    <property type="evidence" value="ECO:0007669"/>
    <property type="project" value="UniProtKB-ARBA"/>
</dbReference>
<gene>
    <name evidence="9" type="ORF">AGOR_G00141500</name>
</gene>
<feature type="transmembrane region" description="Helical" evidence="7">
    <location>
        <begin position="578"/>
        <end position="605"/>
    </location>
</feature>
<keyword evidence="2 7" id="KW-0812">Transmembrane</keyword>
<organism evidence="9 10">
    <name type="scientific">Albula goreensis</name>
    <dbReference type="NCBI Taxonomy" id="1534307"/>
    <lineage>
        <taxon>Eukaryota</taxon>
        <taxon>Metazoa</taxon>
        <taxon>Chordata</taxon>
        <taxon>Craniata</taxon>
        <taxon>Vertebrata</taxon>
        <taxon>Euteleostomi</taxon>
        <taxon>Actinopterygii</taxon>
        <taxon>Neopterygii</taxon>
        <taxon>Teleostei</taxon>
        <taxon>Albuliformes</taxon>
        <taxon>Albulidae</taxon>
        <taxon>Albula</taxon>
    </lineage>
</organism>
<sequence length="677" mass="77947">MLSHELVEPGEPKPRAWYLDRAWNFTFAAVSSDVVTVARRKTGGTPEGTQDQSTGMGTEVAVETASLCETRCSSEESEAPLTSYKQRSEEFRRLFKDLPESEQLIVDYTCALQRDILLQGRLYLTENFLCFHSNVFRGTKIVVSWMDVKSMSREKTARLIPNAVQISTDGEKFFFSSFSAREKSYMGIFRMWQNTLMEKPLTRVEFWQMVKQHYGNDLGLNHEEMESLQTPAESAIQASVSMKAGAEEHAGRLERNPSFRIQPAESPPLDGSVMQGEESQSTNSPSMEDGRLTPSHQRRDTPLSRRTSERSSKRSSLSLDLNANEDPVTEHSDTESPEEEERVCPLQAQGRLYINRVFHMSAEKMFELLFSDSLFMQRFMEVRKITGSTSTPWQKEGSGCMKRTLKYTITITNPLVGKFSTATETQTLYKDSQEGQHYVVDAEVYTHNVPYHDYFYTFNRFCIIRNSKHKCRLRVYTDVKYKKQPWGLVKSFITKNSWSGLEDYFRHLEAELMEEEAEQTQGGGDSSKISALRRRRRTYSRSVPEHMKQSKQYNTDTDRRRESLAGAMELKGAHRWNITVMVAGMSLILLVLTVLNLGLFFKLWAMEDVAHRMYLSTKHRLRHNMESSLNPELGSRSREETHLLKTVLQDSIHLLEQLRSSLQALQRNFEVNNRTGL</sequence>
<accession>A0A8T3D4P0</accession>
<dbReference type="SMART" id="SM00568">
    <property type="entry name" value="GRAM"/>
    <property type="match status" value="1"/>
</dbReference>
<dbReference type="InterPro" id="IPR051482">
    <property type="entry name" value="Cholesterol_transport"/>
</dbReference>
<dbReference type="AlphaFoldDB" id="A0A8T3D4P0"/>
<reference evidence="9" key="1">
    <citation type="submission" date="2021-01" db="EMBL/GenBank/DDBJ databases">
        <authorList>
            <person name="Zahm M."/>
            <person name="Roques C."/>
            <person name="Cabau C."/>
            <person name="Klopp C."/>
            <person name="Donnadieu C."/>
            <person name="Jouanno E."/>
            <person name="Lampietro C."/>
            <person name="Louis A."/>
            <person name="Herpin A."/>
            <person name="Echchiki A."/>
            <person name="Berthelot C."/>
            <person name="Parey E."/>
            <person name="Roest-Crollius H."/>
            <person name="Braasch I."/>
            <person name="Postlethwait J."/>
            <person name="Bobe J."/>
            <person name="Montfort J."/>
            <person name="Bouchez O."/>
            <person name="Begum T."/>
            <person name="Mejri S."/>
            <person name="Adams A."/>
            <person name="Chen W.-J."/>
            <person name="Guiguen Y."/>
        </authorList>
    </citation>
    <scope>NUCLEOTIDE SEQUENCE</scope>
    <source>
        <tissue evidence="9">Blood</tissue>
    </source>
</reference>
<dbReference type="GO" id="GO:0005886">
    <property type="term" value="C:plasma membrane"/>
    <property type="evidence" value="ECO:0007669"/>
    <property type="project" value="TreeGrafter"/>
</dbReference>
<keyword evidence="10" id="KW-1185">Reference proteome</keyword>
<evidence type="ECO:0000256" key="6">
    <source>
        <dbReference type="SAM" id="MobiDB-lite"/>
    </source>
</evidence>
<feature type="region of interest" description="Disordered" evidence="6">
    <location>
        <begin position="516"/>
        <end position="559"/>
    </location>
</feature>
<dbReference type="InterPro" id="IPR031968">
    <property type="entry name" value="VASt"/>
</dbReference>
<keyword evidence="4 7" id="KW-0472">Membrane</keyword>
<dbReference type="Pfam" id="PF02893">
    <property type="entry name" value="GRAM"/>
    <property type="match status" value="1"/>
</dbReference>
<dbReference type="GO" id="GO:0120020">
    <property type="term" value="F:cholesterol transfer activity"/>
    <property type="evidence" value="ECO:0007669"/>
    <property type="project" value="TreeGrafter"/>
</dbReference>
<dbReference type="GO" id="GO:0015485">
    <property type="term" value="F:cholesterol binding"/>
    <property type="evidence" value="ECO:0007669"/>
    <property type="project" value="TreeGrafter"/>
</dbReference>
<evidence type="ECO:0000256" key="7">
    <source>
        <dbReference type="SAM" id="Phobius"/>
    </source>
</evidence>
<comment type="subcellular location">
    <subcellularLocation>
        <location evidence="1">Membrane</location>
        <topology evidence="1">Single-pass membrane protein</topology>
    </subcellularLocation>
</comment>
<feature type="region of interest" description="Disordered" evidence="6">
    <location>
        <begin position="242"/>
        <end position="344"/>
    </location>
</feature>
<feature type="compositionally biased region" description="Basic and acidic residues" evidence="6">
    <location>
        <begin position="297"/>
        <end position="312"/>
    </location>
</feature>
<evidence type="ECO:0000256" key="4">
    <source>
        <dbReference type="ARBA" id="ARBA00023136"/>
    </source>
</evidence>
<dbReference type="OrthoDB" id="2162691at2759"/>
<dbReference type="PROSITE" id="PS51778">
    <property type="entry name" value="VAST"/>
    <property type="match status" value="1"/>
</dbReference>
<dbReference type="EMBL" id="JAERUA010000013">
    <property type="protein sequence ID" value="KAI1891216.1"/>
    <property type="molecule type" value="Genomic_DNA"/>
</dbReference>
<evidence type="ECO:0000256" key="1">
    <source>
        <dbReference type="ARBA" id="ARBA00004167"/>
    </source>
</evidence>
<dbReference type="GO" id="GO:0140268">
    <property type="term" value="C:endoplasmic reticulum-plasma membrane contact site"/>
    <property type="evidence" value="ECO:0007669"/>
    <property type="project" value="TreeGrafter"/>
</dbReference>
<evidence type="ECO:0000259" key="8">
    <source>
        <dbReference type="PROSITE" id="PS51778"/>
    </source>
</evidence>
<dbReference type="InterPro" id="IPR011993">
    <property type="entry name" value="PH-like_dom_sf"/>
</dbReference>
<comment type="caution">
    <text evidence="9">The sequence shown here is derived from an EMBL/GenBank/DDBJ whole genome shotgun (WGS) entry which is preliminary data.</text>
</comment>
<keyword evidence="3 7" id="KW-1133">Transmembrane helix</keyword>
<dbReference type="PANTHER" id="PTHR23319">
    <property type="entry name" value="GRAM DOMAIN CONTAINING 1B, ISOFORM E"/>
    <property type="match status" value="1"/>
</dbReference>
<dbReference type="Gene3D" id="2.30.29.30">
    <property type="entry name" value="Pleckstrin-homology domain (PH domain)/Phosphotyrosine-binding domain (PTB)"/>
    <property type="match status" value="1"/>
</dbReference>
<name>A0A8T3D4P0_9TELE</name>
<evidence type="ECO:0000256" key="3">
    <source>
        <dbReference type="ARBA" id="ARBA00022989"/>
    </source>
</evidence>
<evidence type="ECO:0000256" key="2">
    <source>
        <dbReference type="ARBA" id="ARBA00022692"/>
    </source>
</evidence>
<dbReference type="InterPro" id="IPR004182">
    <property type="entry name" value="GRAM"/>
</dbReference>
<feature type="compositionally biased region" description="Basic and acidic residues" evidence="6">
    <location>
        <begin position="245"/>
        <end position="257"/>
    </location>
</feature>